<dbReference type="PROSITE" id="PS00356">
    <property type="entry name" value="HTH_LACI_1"/>
    <property type="match status" value="1"/>
</dbReference>
<reference evidence="5" key="1">
    <citation type="journal article" date="2014" name="Int. J. Syst. Evol. Microbiol.">
        <title>Complete genome sequence of Corynebacterium casei LMG S-19264T (=DSM 44701T), isolated from a smear-ripened cheese.</title>
        <authorList>
            <consortium name="US DOE Joint Genome Institute (JGI-PGF)"/>
            <person name="Walter F."/>
            <person name="Albersmeier A."/>
            <person name="Kalinowski J."/>
            <person name="Ruckert C."/>
        </authorList>
    </citation>
    <scope>NUCLEOTIDE SEQUENCE</scope>
    <source>
        <strain evidence="5">CGMCC 4.7308</strain>
    </source>
</reference>
<dbReference type="CDD" id="cd19977">
    <property type="entry name" value="PBP1_EndR-like"/>
    <property type="match status" value="1"/>
</dbReference>
<dbReference type="Pfam" id="PF00356">
    <property type="entry name" value="LacI"/>
    <property type="match status" value="1"/>
</dbReference>
<keyword evidence="3" id="KW-0804">Transcription</keyword>
<dbReference type="Gene3D" id="1.10.260.40">
    <property type="entry name" value="lambda repressor-like DNA-binding domains"/>
    <property type="match status" value="1"/>
</dbReference>
<dbReference type="InterPro" id="IPR010982">
    <property type="entry name" value="Lambda_DNA-bd_dom_sf"/>
</dbReference>
<dbReference type="InterPro" id="IPR028082">
    <property type="entry name" value="Peripla_BP_I"/>
</dbReference>
<keyword evidence="1" id="KW-0805">Transcription regulation</keyword>
<dbReference type="Pfam" id="PF13377">
    <property type="entry name" value="Peripla_BP_3"/>
    <property type="match status" value="1"/>
</dbReference>
<dbReference type="InterPro" id="IPR000843">
    <property type="entry name" value="HTH_LacI"/>
</dbReference>
<dbReference type="PRINTS" id="PR00036">
    <property type="entry name" value="HTHLACI"/>
</dbReference>
<dbReference type="PANTHER" id="PTHR30146">
    <property type="entry name" value="LACI-RELATED TRANSCRIPTIONAL REPRESSOR"/>
    <property type="match status" value="1"/>
</dbReference>
<keyword evidence="6" id="KW-1185">Reference proteome</keyword>
<dbReference type="CDD" id="cd01392">
    <property type="entry name" value="HTH_LacI"/>
    <property type="match status" value="1"/>
</dbReference>
<protein>
    <submittedName>
        <fullName evidence="5">LacI family transcriptional regulator</fullName>
    </submittedName>
</protein>
<dbReference type="Gene3D" id="3.40.50.2300">
    <property type="match status" value="2"/>
</dbReference>
<dbReference type="PROSITE" id="PS50932">
    <property type="entry name" value="HTH_LACI_2"/>
    <property type="match status" value="1"/>
</dbReference>
<dbReference type="AlphaFoldDB" id="A0A917SY03"/>
<feature type="domain" description="HTH lacI-type" evidence="4">
    <location>
        <begin position="2"/>
        <end position="56"/>
    </location>
</feature>
<dbReference type="GO" id="GO:0000976">
    <property type="term" value="F:transcription cis-regulatory region binding"/>
    <property type="evidence" value="ECO:0007669"/>
    <property type="project" value="TreeGrafter"/>
</dbReference>
<dbReference type="SUPFAM" id="SSF47413">
    <property type="entry name" value="lambda repressor-like DNA-binding domains"/>
    <property type="match status" value="1"/>
</dbReference>
<evidence type="ECO:0000256" key="1">
    <source>
        <dbReference type="ARBA" id="ARBA00023015"/>
    </source>
</evidence>
<dbReference type="PANTHER" id="PTHR30146:SF109">
    <property type="entry name" value="HTH-TYPE TRANSCRIPTIONAL REGULATOR GALS"/>
    <property type="match status" value="1"/>
</dbReference>
<reference evidence="5" key="2">
    <citation type="submission" date="2020-09" db="EMBL/GenBank/DDBJ databases">
        <authorList>
            <person name="Sun Q."/>
            <person name="Zhou Y."/>
        </authorList>
    </citation>
    <scope>NUCLEOTIDE SEQUENCE</scope>
    <source>
        <strain evidence="5">CGMCC 4.7308</strain>
    </source>
</reference>
<dbReference type="GO" id="GO:0003700">
    <property type="term" value="F:DNA-binding transcription factor activity"/>
    <property type="evidence" value="ECO:0007669"/>
    <property type="project" value="TreeGrafter"/>
</dbReference>
<sequence>MPTISDVARVAGVSTATVSRVLNGNTEVDAAMAARVRTAVDQLAYRPSRIARSLRTRRSAVLGLVISDIRNPFFTDMVRGVEDVAFANGYSVVLCNSDENLGKERDYLQLAIAESMAGVILAPASLDETDVSALTGPGIPVVTVDRRAPDPAVDRVLIDNARGARLAVGHLVDQGYRRIACVSGPTTISTGAERLAGYRAVVRSRRLRTGAELIRFADFHEASGRSAMSELLAARQDIDAVFVANNLMTLGALQAVADAGLVIPDDIAVVGFDDMSWAPLLRPPLTTVAQPTYDLGAETARLLLDRINGFTGPGRELVLPPTLRVRASSAPRRER</sequence>
<gene>
    <name evidence="5" type="primary">lacI</name>
    <name evidence="5" type="ORF">GCM10011594_22330</name>
</gene>
<dbReference type="InterPro" id="IPR046335">
    <property type="entry name" value="LacI/GalR-like_sensor"/>
</dbReference>
<evidence type="ECO:0000256" key="2">
    <source>
        <dbReference type="ARBA" id="ARBA00023125"/>
    </source>
</evidence>
<keyword evidence="2" id="KW-0238">DNA-binding</keyword>
<dbReference type="Proteomes" id="UP000655208">
    <property type="component" value="Unassembled WGS sequence"/>
</dbReference>
<evidence type="ECO:0000256" key="3">
    <source>
        <dbReference type="ARBA" id="ARBA00023163"/>
    </source>
</evidence>
<accession>A0A917SY03</accession>
<dbReference type="EMBL" id="BMNA01000004">
    <property type="protein sequence ID" value="GGM01817.1"/>
    <property type="molecule type" value="Genomic_DNA"/>
</dbReference>
<organism evidence="5 6">
    <name type="scientific">Nakamurella endophytica</name>
    <dbReference type="NCBI Taxonomy" id="1748367"/>
    <lineage>
        <taxon>Bacteria</taxon>
        <taxon>Bacillati</taxon>
        <taxon>Actinomycetota</taxon>
        <taxon>Actinomycetes</taxon>
        <taxon>Nakamurellales</taxon>
        <taxon>Nakamurellaceae</taxon>
        <taxon>Nakamurella</taxon>
    </lineage>
</organism>
<evidence type="ECO:0000259" key="4">
    <source>
        <dbReference type="PROSITE" id="PS50932"/>
    </source>
</evidence>
<dbReference type="SMART" id="SM00354">
    <property type="entry name" value="HTH_LACI"/>
    <property type="match status" value="1"/>
</dbReference>
<evidence type="ECO:0000313" key="6">
    <source>
        <dbReference type="Proteomes" id="UP000655208"/>
    </source>
</evidence>
<dbReference type="RefSeq" id="WP_188941614.1">
    <property type="nucleotide sequence ID" value="NZ_BMNA01000004.1"/>
</dbReference>
<dbReference type="SUPFAM" id="SSF53822">
    <property type="entry name" value="Periplasmic binding protein-like I"/>
    <property type="match status" value="1"/>
</dbReference>
<name>A0A917SY03_9ACTN</name>
<comment type="caution">
    <text evidence="5">The sequence shown here is derived from an EMBL/GenBank/DDBJ whole genome shotgun (WGS) entry which is preliminary data.</text>
</comment>
<proteinExistence type="predicted"/>
<evidence type="ECO:0000313" key="5">
    <source>
        <dbReference type="EMBL" id="GGM01817.1"/>
    </source>
</evidence>